<protein>
    <submittedName>
        <fullName evidence="3">Uncharacterized protein</fullName>
    </submittedName>
</protein>
<dbReference type="EMBL" id="DAKRPA010000349">
    <property type="protein sequence ID" value="DAZ93060.1"/>
    <property type="molecule type" value="Genomic_DNA"/>
</dbReference>
<dbReference type="InterPro" id="IPR052776">
    <property type="entry name" value="Chloro_ReproSupport/MetalTrans"/>
</dbReference>
<feature type="compositionally biased region" description="Basic residues" evidence="1">
    <location>
        <begin position="215"/>
        <end position="225"/>
    </location>
</feature>
<dbReference type="AlphaFoldDB" id="A0AAV2YFZ1"/>
<comment type="caution">
    <text evidence="3">The sequence shown here is derived from an EMBL/GenBank/DDBJ whole genome shotgun (WGS) entry which is preliminary data.</text>
</comment>
<reference evidence="3" key="2">
    <citation type="journal article" date="2023" name="Microbiol Resour">
        <title>Decontamination and Annotation of the Draft Genome Sequence of the Oomycete Lagenidium giganteum ARSEF 373.</title>
        <authorList>
            <person name="Morgan W.R."/>
            <person name="Tartar A."/>
        </authorList>
    </citation>
    <scope>NUCLEOTIDE SEQUENCE</scope>
    <source>
        <strain evidence="3">ARSEF 373</strain>
    </source>
</reference>
<dbReference type="Proteomes" id="UP001146120">
    <property type="component" value="Unassembled WGS sequence"/>
</dbReference>
<reference evidence="3" key="1">
    <citation type="submission" date="2022-11" db="EMBL/GenBank/DDBJ databases">
        <authorList>
            <person name="Morgan W.R."/>
            <person name="Tartar A."/>
        </authorList>
    </citation>
    <scope>NUCLEOTIDE SEQUENCE</scope>
    <source>
        <strain evidence="3">ARSEF 373</strain>
    </source>
</reference>
<feature type="region of interest" description="Disordered" evidence="1">
    <location>
        <begin position="205"/>
        <end position="361"/>
    </location>
</feature>
<evidence type="ECO:0000313" key="3">
    <source>
        <dbReference type="EMBL" id="DAZ93060.1"/>
    </source>
</evidence>
<proteinExistence type="predicted"/>
<feature type="transmembrane region" description="Helical" evidence="2">
    <location>
        <begin position="427"/>
        <end position="449"/>
    </location>
</feature>
<keyword evidence="2" id="KW-0812">Transmembrane</keyword>
<feature type="compositionally biased region" description="Basic and acidic residues" evidence="1">
    <location>
        <begin position="291"/>
        <end position="303"/>
    </location>
</feature>
<feature type="compositionally biased region" description="Polar residues" evidence="1">
    <location>
        <begin position="341"/>
        <end position="351"/>
    </location>
</feature>
<keyword evidence="2" id="KW-1133">Transmembrane helix</keyword>
<feature type="compositionally biased region" description="Polar residues" evidence="1">
    <location>
        <begin position="243"/>
        <end position="257"/>
    </location>
</feature>
<name>A0AAV2YFZ1_9STRA</name>
<dbReference type="PANTHER" id="PTHR33876:SF4">
    <property type="entry name" value="CHLOROPLAST PROTEIN FOR GROWTH AND FERTILITY 2"/>
    <property type="match status" value="1"/>
</dbReference>
<feature type="non-terminal residue" evidence="3">
    <location>
        <position position="1"/>
    </location>
</feature>
<feature type="transmembrane region" description="Helical" evidence="2">
    <location>
        <begin position="461"/>
        <end position="487"/>
    </location>
</feature>
<keyword evidence="2" id="KW-0472">Membrane</keyword>
<feature type="transmembrane region" description="Helical" evidence="2">
    <location>
        <begin position="396"/>
        <end position="415"/>
    </location>
</feature>
<keyword evidence="4" id="KW-1185">Reference proteome</keyword>
<organism evidence="3 4">
    <name type="scientific">Lagenidium giganteum</name>
    <dbReference type="NCBI Taxonomy" id="4803"/>
    <lineage>
        <taxon>Eukaryota</taxon>
        <taxon>Sar</taxon>
        <taxon>Stramenopiles</taxon>
        <taxon>Oomycota</taxon>
        <taxon>Peronosporomycetes</taxon>
        <taxon>Pythiales</taxon>
        <taxon>Pythiaceae</taxon>
    </lineage>
</organism>
<accession>A0AAV2YFZ1</accession>
<feature type="transmembrane region" description="Helical" evidence="2">
    <location>
        <begin position="147"/>
        <end position="167"/>
    </location>
</feature>
<feature type="compositionally biased region" description="Acidic residues" evidence="1">
    <location>
        <begin position="271"/>
        <end position="280"/>
    </location>
</feature>
<dbReference type="PANTHER" id="PTHR33876">
    <property type="entry name" value="UNNAMED PRODUCT"/>
    <property type="match status" value="1"/>
</dbReference>
<evidence type="ECO:0000313" key="4">
    <source>
        <dbReference type="Proteomes" id="UP001146120"/>
    </source>
</evidence>
<evidence type="ECO:0000256" key="1">
    <source>
        <dbReference type="SAM" id="MobiDB-lite"/>
    </source>
</evidence>
<feature type="compositionally biased region" description="Basic and acidic residues" evidence="1">
    <location>
        <begin position="352"/>
        <end position="361"/>
    </location>
</feature>
<gene>
    <name evidence="3" type="ORF">N0F65_009734</name>
</gene>
<feature type="transmembrane region" description="Helical" evidence="2">
    <location>
        <begin position="173"/>
        <end position="197"/>
    </location>
</feature>
<sequence length="495" mass="53330">ASRAESVPSVTTSTSRPCPTSCAWDIGRVRAVATVPHITTTGASAWWTDWVCSSGPLLCARPSCSLSQPSNIMAEMTPRWLREEMTAAVMHGNNTETQSALAHSTPFKLALTGMLFGLIHVLTGPDHLSALATLSAGSSWRSFALGVRWGCGHSIGLIIMAIIFIALDGKLDFSVLNVVTDVLVGFFMVGLGVYGVYEGVKKARESTSMNDVQKTKKPVAMRNGRHQLSQESDDEGDHDDQQSQEGCETDSVSSGVSPPTLRPIAPRYTIVDEDDDEEDAPMPTETNIDPPGHEPETALEKLRPLSPHKRTHHSPIDTTEEDAIDTSAAKSLEEGHHQKPTTDSSEPVHNSPTEKRVDLEGLLATDERSEASDHGHKKKRCFEIDFHNAQTQKCTALLVGIVHGIAGPGGILGVLPAVGLHDTFKSFMYLGSFCFMSIATMGVFAALYGEATGRLGERSEVLAFRISIFSSMLSVIVGVLWLVLAALGKLQDVFG</sequence>
<evidence type="ECO:0000256" key="2">
    <source>
        <dbReference type="SAM" id="Phobius"/>
    </source>
</evidence>